<organism evidence="2 3">
    <name type="scientific">Clostridium cellulovorans (strain ATCC 35296 / DSM 3052 / OCM 3 / 743B)</name>
    <dbReference type="NCBI Taxonomy" id="573061"/>
    <lineage>
        <taxon>Bacteria</taxon>
        <taxon>Bacillati</taxon>
        <taxon>Bacillota</taxon>
        <taxon>Clostridia</taxon>
        <taxon>Eubacteriales</taxon>
        <taxon>Clostridiaceae</taxon>
        <taxon>Clostridium</taxon>
    </lineage>
</organism>
<accession>D9SN86</accession>
<dbReference type="OrthoDB" id="166721at2"/>
<dbReference type="PANTHER" id="PTHR28139">
    <property type="entry name" value="UPF0768 PROTEIN YBL029C-A"/>
    <property type="match status" value="1"/>
</dbReference>
<dbReference type="HOGENOM" id="CLU_143354_0_0_9"/>
<proteinExistence type="predicted"/>
<dbReference type="RefSeq" id="WP_010074231.1">
    <property type="nucleotide sequence ID" value="NC_014393.1"/>
</dbReference>
<feature type="domain" description="Zinc-ribbon 15" evidence="1">
    <location>
        <begin position="21"/>
        <end position="68"/>
    </location>
</feature>
<dbReference type="PANTHER" id="PTHR28139:SF1">
    <property type="entry name" value="UPF0768 PROTEIN YBL029C-A"/>
    <property type="match status" value="1"/>
</dbReference>
<evidence type="ECO:0000313" key="2">
    <source>
        <dbReference type="EMBL" id="ADL53878.1"/>
    </source>
</evidence>
<dbReference type="KEGG" id="ccb:Clocel_4217"/>
<evidence type="ECO:0000313" key="3">
    <source>
        <dbReference type="Proteomes" id="UP000002730"/>
    </source>
</evidence>
<dbReference type="EMBL" id="CP002160">
    <property type="protein sequence ID" value="ADL53878.1"/>
    <property type="molecule type" value="Genomic_DNA"/>
</dbReference>
<gene>
    <name evidence="2" type="ordered locus">Clocel_4217</name>
</gene>
<sequence length="119" mass="14003">MIIFGWGKVTKKIIGSVFQRTCNYCNTTDIWKLYMIRTWFTLFFIPIIPYKTKYVIGCPKCGSYIELTEEQFEKMKSDIVGGVDKPNMNPSEDFLRYQGKNGTQANFLKHMEEHKNKQL</sequence>
<dbReference type="Proteomes" id="UP000002730">
    <property type="component" value="Chromosome"/>
</dbReference>
<reference evidence="2 3" key="1">
    <citation type="submission" date="2010-08" db="EMBL/GenBank/DDBJ databases">
        <title>Complete sequence of Clostridium cellulovorans 743B.</title>
        <authorList>
            <consortium name="US DOE Joint Genome Institute"/>
            <person name="Lucas S."/>
            <person name="Copeland A."/>
            <person name="Lapidus A."/>
            <person name="Cheng J.-F."/>
            <person name="Bruce D."/>
            <person name="Goodwin L."/>
            <person name="Pitluck S."/>
            <person name="Chertkov O."/>
            <person name="Detter J.C."/>
            <person name="Han C."/>
            <person name="Tapia R."/>
            <person name="Land M."/>
            <person name="Hauser L."/>
            <person name="Chang Y.-J."/>
            <person name="Jeffries C."/>
            <person name="Kyrpides N."/>
            <person name="Ivanova N."/>
            <person name="Mikhailova N."/>
            <person name="Hemme C.L."/>
            <person name="Woyke T."/>
        </authorList>
    </citation>
    <scope>NUCLEOTIDE SEQUENCE [LARGE SCALE GENOMIC DNA]</scope>
    <source>
        <strain evidence="3">ATCC 35296 / DSM 3052 / OCM 3 / 743B</strain>
    </source>
</reference>
<protein>
    <recommendedName>
        <fullName evidence="1">Zinc-ribbon 15 domain-containing protein</fullName>
    </recommendedName>
</protein>
<dbReference type="AlphaFoldDB" id="D9SN86"/>
<dbReference type="InterPro" id="IPR031493">
    <property type="entry name" value="Zinc_ribbon_15"/>
</dbReference>
<dbReference type="eggNOG" id="ENOG50331JM">
    <property type="taxonomic scope" value="Bacteria"/>
</dbReference>
<name>D9SN86_CLOC7</name>
<keyword evidence="3" id="KW-1185">Reference proteome</keyword>
<dbReference type="STRING" id="573061.Clocel_4217"/>
<evidence type="ECO:0000259" key="1">
    <source>
        <dbReference type="Pfam" id="PF17032"/>
    </source>
</evidence>
<dbReference type="Pfam" id="PF17032">
    <property type="entry name" value="Zn_ribbon_15"/>
    <property type="match status" value="1"/>
</dbReference>